<feature type="domain" description="TPM" evidence="1">
    <location>
        <begin position="6"/>
        <end position="122"/>
    </location>
</feature>
<organism evidence="2 3">
    <name type="scientific">Bizionia saleffrena</name>
    <dbReference type="NCBI Taxonomy" id="291189"/>
    <lineage>
        <taxon>Bacteria</taxon>
        <taxon>Pseudomonadati</taxon>
        <taxon>Bacteroidota</taxon>
        <taxon>Flavobacteriia</taxon>
        <taxon>Flavobacteriales</taxon>
        <taxon>Flavobacteriaceae</taxon>
        <taxon>Bizionia</taxon>
    </lineage>
</organism>
<protein>
    <submittedName>
        <fullName evidence="2">TPM domain-containing protein</fullName>
    </submittedName>
</protein>
<accession>A0A8H2QEK2</accession>
<dbReference type="AlphaFoldDB" id="A0A8H2QEK2"/>
<dbReference type="Proteomes" id="UP000323324">
    <property type="component" value="Unassembled WGS sequence"/>
</dbReference>
<keyword evidence="3" id="KW-1185">Reference proteome</keyword>
<evidence type="ECO:0000313" key="3">
    <source>
        <dbReference type="Proteomes" id="UP000323324"/>
    </source>
</evidence>
<dbReference type="RefSeq" id="WP_148370431.1">
    <property type="nucleotide sequence ID" value="NZ_VSKM01000011.1"/>
</dbReference>
<dbReference type="PANTHER" id="PTHR30373">
    <property type="entry name" value="UPF0603 PROTEIN YGCG"/>
    <property type="match status" value="1"/>
</dbReference>
<gene>
    <name evidence="2" type="ORF">ES676_11265</name>
</gene>
<sequence>MPNTTEAFLTPSEEKEIVAAIRVAEKQTSGEIRVHIEKTSKGAIEDRALEVFSELKMHNTAQRNGVLIYVAVDDRNFAIYGDQGINAVVTETFWDDTIYSIQTHFKNGKFKQGLIDGILKAGEQLQGYFPWDDTDKNELSDSISKG</sequence>
<dbReference type="Gene3D" id="3.10.310.50">
    <property type="match status" value="1"/>
</dbReference>
<comment type="caution">
    <text evidence="2">The sequence shown here is derived from an EMBL/GenBank/DDBJ whole genome shotgun (WGS) entry which is preliminary data.</text>
</comment>
<evidence type="ECO:0000259" key="1">
    <source>
        <dbReference type="Pfam" id="PF04536"/>
    </source>
</evidence>
<dbReference type="EMBL" id="VSKM01000011">
    <property type="protein sequence ID" value="TYB72538.1"/>
    <property type="molecule type" value="Genomic_DNA"/>
</dbReference>
<name>A0A8H2QEK2_9FLAO</name>
<dbReference type="PANTHER" id="PTHR30373:SF8">
    <property type="entry name" value="BLL7265 PROTEIN"/>
    <property type="match status" value="1"/>
</dbReference>
<dbReference type="Pfam" id="PF04536">
    <property type="entry name" value="TPM_phosphatase"/>
    <property type="match status" value="1"/>
</dbReference>
<dbReference type="InterPro" id="IPR007621">
    <property type="entry name" value="TPM_dom"/>
</dbReference>
<evidence type="ECO:0000313" key="2">
    <source>
        <dbReference type="EMBL" id="TYB72538.1"/>
    </source>
</evidence>
<proteinExistence type="predicted"/>
<reference evidence="2 3" key="1">
    <citation type="submission" date="2019-08" db="EMBL/GenBank/DDBJ databases">
        <title>Genomes of Antarctic Bizionia species.</title>
        <authorList>
            <person name="Bowman J.P."/>
        </authorList>
    </citation>
    <scope>NUCLEOTIDE SEQUENCE [LARGE SCALE GENOMIC DNA]</scope>
    <source>
        <strain evidence="2 3">HFD</strain>
    </source>
</reference>